<dbReference type="GO" id="GO:0003700">
    <property type="term" value="F:DNA-binding transcription factor activity"/>
    <property type="evidence" value="ECO:0007669"/>
    <property type="project" value="InterPro"/>
</dbReference>
<evidence type="ECO:0000259" key="5">
    <source>
        <dbReference type="PROSITE" id="PS50995"/>
    </source>
</evidence>
<organism evidence="6 7">
    <name type="scientific">Actinomycetospora corticicola</name>
    <dbReference type="NCBI Taxonomy" id="663602"/>
    <lineage>
        <taxon>Bacteria</taxon>
        <taxon>Bacillati</taxon>
        <taxon>Actinomycetota</taxon>
        <taxon>Actinomycetes</taxon>
        <taxon>Pseudonocardiales</taxon>
        <taxon>Pseudonocardiaceae</taxon>
        <taxon>Actinomycetospora</taxon>
    </lineage>
</organism>
<accession>A0A7Y9J5D6</accession>
<keyword evidence="2 6" id="KW-0238">DNA-binding</keyword>
<dbReference type="InterPro" id="IPR000835">
    <property type="entry name" value="HTH_MarR-typ"/>
</dbReference>
<dbReference type="SUPFAM" id="SSF46785">
    <property type="entry name" value="Winged helix' DNA-binding domain"/>
    <property type="match status" value="1"/>
</dbReference>
<dbReference type="InterPro" id="IPR036390">
    <property type="entry name" value="WH_DNA-bd_sf"/>
</dbReference>
<evidence type="ECO:0000256" key="2">
    <source>
        <dbReference type="ARBA" id="ARBA00023125"/>
    </source>
</evidence>
<keyword evidence="1" id="KW-0805">Transcription regulation</keyword>
<evidence type="ECO:0000313" key="6">
    <source>
        <dbReference type="EMBL" id="NYD35995.1"/>
    </source>
</evidence>
<proteinExistence type="predicted"/>
<evidence type="ECO:0000256" key="1">
    <source>
        <dbReference type="ARBA" id="ARBA00023015"/>
    </source>
</evidence>
<dbReference type="GO" id="GO:0003677">
    <property type="term" value="F:DNA binding"/>
    <property type="evidence" value="ECO:0007669"/>
    <property type="project" value="UniProtKB-KW"/>
</dbReference>
<protein>
    <submittedName>
        <fullName evidence="6">DNA-binding MarR family transcriptional regulator</fullName>
    </submittedName>
</protein>
<evidence type="ECO:0000313" key="7">
    <source>
        <dbReference type="Proteomes" id="UP000535890"/>
    </source>
</evidence>
<dbReference type="Pfam" id="PF12802">
    <property type="entry name" value="MarR_2"/>
    <property type="match status" value="1"/>
</dbReference>
<evidence type="ECO:0000256" key="3">
    <source>
        <dbReference type="ARBA" id="ARBA00023163"/>
    </source>
</evidence>
<evidence type="ECO:0000256" key="4">
    <source>
        <dbReference type="SAM" id="MobiDB-lite"/>
    </source>
</evidence>
<keyword evidence="7" id="KW-1185">Reference proteome</keyword>
<dbReference type="EMBL" id="JACCBN010000001">
    <property type="protein sequence ID" value="NYD35995.1"/>
    <property type="molecule type" value="Genomic_DNA"/>
</dbReference>
<dbReference type="RefSeq" id="WP_179793737.1">
    <property type="nucleotide sequence ID" value="NZ_BAABHP010000007.1"/>
</dbReference>
<dbReference type="PANTHER" id="PTHR33164:SF94">
    <property type="entry name" value="TRANSCRIPTIONAL REGULATORY PROTEIN-RELATED"/>
    <property type="match status" value="1"/>
</dbReference>
<reference evidence="6 7" key="1">
    <citation type="submission" date="2020-07" db="EMBL/GenBank/DDBJ databases">
        <title>Sequencing the genomes of 1000 actinobacteria strains.</title>
        <authorList>
            <person name="Klenk H.-P."/>
        </authorList>
    </citation>
    <scope>NUCLEOTIDE SEQUENCE [LARGE SCALE GENOMIC DNA]</scope>
    <source>
        <strain evidence="6 7">DSM 45772</strain>
    </source>
</reference>
<dbReference type="PROSITE" id="PS50995">
    <property type="entry name" value="HTH_MARR_2"/>
    <property type="match status" value="1"/>
</dbReference>
<dbReference type="AlphaFoldDB" id="A0A7Y9J5D6"/>
<gene>
    <name evidence="6" type="ORF">BJ983_002097</name>
</gene>
<dbReference type="PANTHER" id="PTHR33164">
    <property type="entry name" value="TRANSCRIPTIONAL REGULATOR, MARR FAMILY"/>
    <property type="match status" value="1"/>
</dbReference>
<dbReference type="InterPro" id="IPR023187">
    <property type="entry name" value="Tscrpt_reg_MarR-type_CS"/>
</dbReference>
<dbReference type="SMART" id="SM00347">
    <property type="entry name" value="HTH_MARR"/>
    <property type="match status" value="1"/>
</dbReference>
<dbReference type="PROSITE" id="PS01117">
    <property type="entry name" value="HTH_MARR_1"/>
    <property type="match status" value="1"/>
</dbReference>
<feature type="domain" description="HTH marR-type" evidence="5">
    <location>
        <begin position="6"/>
        <end position="136"/>
    </location>
</feature>
<dbReference type="Gene3D" id="1.10.10.10">
    <property type="entry name" value="Winged helix-like DNA-binding domain superfamily/Winged helix DNA-binding domain"/>
    <property type="match status" value="1"/>
</dbReference>
<feature type="region of interest" description="Disordered" evidence="4">
    <location>
        <begin position="86"/>
        <end position="105"/>
    </location>
</feature>
<comment type="caution">
    <text evidence="6">The sequence shown here is derived from an EMBL/GenBank/DDBJ whole genome shotgun (WGS) entry which is preliminary data.</text>
</comment>
<dbReference type="Proteomes" id="UP000535890">
    <property type="component" value="Unassembled WGS sequence"/>
</dbReference>
<dbReference type="GO" id="GO:0006950">
    <property type="term" value="P:response to stress"/>
    <property type="evidence" value="ECO:0007669"/>
    <property type="project" value="TreeGrafter"/>
</dbReference>
<sequence>MEGTSIVDVFDDLVRVQIVLWEAVDRRVRSDLGLPLGRIEALRATVRVPSCRVQDVATALHVTVGAASKLTDRLVAGGLVVREPHPDDRRSSVLVPTPDGRRTHERGEAVVADELRRHLGGDDVAFLTTGLAGLRARLAPS</sequence>
<name>A0A7Y9J5D6_9PSEU</name>
<dbReference type="InterPro" id="IPR039422">
    <property type="entry name" value="MarR/SlyA-like"/>
</dbReference>
<keyword evidence="3" id="KW-0804">Transcription</keyword>
<dbReference type="InterPro" id="IPR036388">
    <property type="entry name" value="WH-like_DNA-bd_sf"/>
</dbReference>